<comment type="subcellular location">
    <subcellularLocation>
        <location evidence="1">Secreted</location>
    </subcellularLocation>
</comment>
<dbReference type="InterPro" id="IPR002102">
    <property type="entry name" value="Cohesin_dom"/>
</dbReference>
<dbReference type="Gene3D" id="2.60.40.680">
    <property type="match status" value="1"/>
</dbReference>
<gene>
    <name evidence="8" type="ORF">H8R91_00155</name>
</gene>
<proteinExistence type="predicted"/>
<keyword evidence="5" id="KW-0472">Membrane</keyword>
<feature type="domain" description="Cohesin" evidence="7">
    <location>
        <begin position="37"/>
        <end position="152"/>
    </location>
</feature>
<evidence type="ECO:0000256" key="5">
    <source>
        <dbReference type="SAM" id="Phobius"/>
    </source>
</evidence>
<comment type="caution">
    <text evidence="8">The sequence shown here is derived from an EMBL/GenBank/DDBJ whole genome shotgun (WGS) entry which is preliminary data.</text>
</comment>
<keyword evidence="5" id="KW-1133">Transmembrane helix</keyword>
<feature type="region of interest" description="Disordered" evidence="4">
    <location>
        <begin position="446"/>
        <end position="473"/>
    </location>
</feature>
<evidence type="ECO:0000313" key="9">
    <source>
        <dbReference type="Proteomes" id="UP000636755"/>
    </source>
</evidence>
<evidence type="ECO:0000256" key="3">
    <source>
        <dbReference type="ARBA" id="ARBA00022737"/>
    </source>
</evidence>
<feature type="chain" id="PRO_5045753939" description="Cohesin domain-containing protein" evidence="6">
    <location>
        <begin position="30"/>
        <end position="520"/>
    </location>
</feature>
<reference evidence="8 9" key="1">
    <citation type="submission" date="2020-08" db="EMBL/GenBank/DDBJ databases">
        <title>Genome public.</title>
        <authorList>
            <person name="Liu C."/>
            <person name="Sun Q."/>
        </authorList>
    </citation>
    <scope>NUCLEOTIDE SEQUENCE [LARGE SCALE GENOMIC DNA]</scope>
    <source>
        <strain evidence="8 9">NSJ-71</strain>
    </source>
</reference>
<accession>A0ABR7HHF9</accession>
<keyword evidence="9" id="KW-1185">Reference proteome</keyword>
<keyword evidence="3" id="KW-0677">Repeat</keyword>
<feature type="signal peptide" evidence="6">
    <location>
        <begin position="1"/>
        <end position="29"/>
    </location>
</feature>
<dbReference type="Proteomes" id="UP000636755">
    <property type="component" value="Unassembled WGS sequence"/>
</dbReference>
<dbReference type="Pfam" id="PF00963">
    <property type="entry name" value="Cohesin"/>
    <property type="match status" value="1"/>
</dbReference>
<dbReference type="RefSeq" id="WP_186934421.1">
    <property type="nucleotide sequence ID" value="NZ_JACOPS010000001.1"/>
</dbReference>
<evidence type="ECO:0000256" key="6">
    <source>
        <dbReference type="SAM" id="SignalP"/>
    </source>
</evidence>
<dbReference type="CDD" id="cd08548">
    <property type="entry name" value="Type_I_cohesin_like"/>
    <property type="match status" value="1"/>
</dbReference>
<protein>
    <recommendedName>
        <fullName evidence="7">Cohesin domain-containing protein</fullName>
    </recommendedName>
</protein>
<keyword evidence="5" id="KW-0812">Transmembrane</keyword>
<dbReference type="InterPro" id="IPR008965">
    <property type="entry name" value="CBM2/CBM3_carb-bd_dom_sf"/>
</dbReference>
<sequence length="520" mass="56076">MKRKLSAAFAVIMAVCILMAQAVCFTAFADSEDAPSIVVSSTEAKAGDTVDVTITMSNNPGLVSANLYVNYDADVLKLKEVKDGGLLSGVTHSDNYTTSPYGLCWVNDTAPENFKVNGVLATLTFEVSEEAVTGTTTISLDQDILNFDMDNVVFDLVSGNIQIEGKHIHETELIPAKKSSCTENGNNEYYYCAGCGKYFKDAEATIETTKEAEQLPLVAHHGGEATCTKKAVCDVCGQEYGEYAPHQYTEKVADEYLKTPATCVSKAVYFKSCSVCGQASDTETFEYGELADHNYDTTTWKSDKTGHWHACTVCEDKLDFAEHTSSGPATEYEPEVCKECGYVITPALGHTHKLTLVEGFAATCTEDGQKAYYVCDGCGKWFEDATASVEITDHDSVIIKAAHTPSDWIVDKEATETEKGSQHKECTVCGTVLETEEIPAIKPVTTEPTVTEPTTVESATSKPDKGLSTSDTVTSSVISSDNGTVQTGNSNIAVILAAVLMLCSAVVYAYGYFRKNKSTK</sequence>
<organism evidence="8 9">
    <name type="scientific">Ruminococcus intestinalis</name>
    <dbReference type="NCBI Taxonomy" id="2763066"/>
    <lineage>
        <taxon>Bacteria</taxon>
        <taxon>Bacillati</taxon>
        <taxon>Bacillota</taxon>
        <taxon>Clostridia</taxon>
        <taxon>Eubacteriales</taxon>
        <taxon>Oscillospiraceae</taxon>
        <taxon>Ruminococcus</taxon>
    </lineage>
</organism>
<feature type="compositionally biased region" description="Low complexity" evidence="4">
    <location>
        <begin position="446"/>
        <end position="457"/>
    </location>
</feature>
<feature type="transmembrane region" description="Helical" evidence="5">
    <location>
        <begin position="492"/>
        <end position="513"/>
    </location>
</feature>
<evidence type="ECO:0000256" key="1">
    <source>
        <dbReference type="ARBA" id="ARBA00004613"/>
    </source>
</evidence>
<name>A0ABR7HHF9_9FIRM</name>
<dbReference type="SUPFAM" id="SSF49384">
    <property type="entry name" value="Carbohydrate-binding domain"/>
    <property type="match status" value="1"/>
</dbReference>
<evidence type="ECO:0000259" key="7">
    <source>
        <dbReference type="Pfam" id="PF00963"/>
    </source>
</evidence>
<evidence type="ECO:0000256" key="2">
    <source>
        <dbReference type="ARBA" id="ARBA00022525"/>
    </source>
</evidence>
<keyword evidence="2" id="KW-0964">Secreted</keyword>
<evidence type="ECO:0000313" key="8">
    <source>
        <dbReference type="EMBL" id="MBC5726957.1"/>
    </source>
</evidence>
<evidence type="ECO:0000256" key="4">
    <source>
        <dbReference type="SAM" id="MobiDB-lite"/>
    </source>
</evidence>
<dbReference type="EMBL" id="JACOPS010000001">
    <property type="protein sequence ID" value="MBC5726957.1"/>
    <property type="molecule type" value="Genomic_DNA"/>
</dbReference>
<keyword evidence="6" id="KW-0732">Signal</keyword>